<keyword evidence="3" id="KW-1185">Reference proteome</keyword>
<feature type="transmembrane region" description="Helical" evidence="1">
    <location>
        <begin position="60"/>
        <end position="80"/>
    </location>
</feature>
<name>A0A1I5HHH6_9FIRM</name>
<keyword evidence="1" id="KW-1133">Transmembrane helix</keyword>
<gene>
    <name evidence="2" type="ORF">SAMN04489757_12944</name>
</gene>
<reference evidence="2 3" key="1">
    <citation type="submission" date="2016-10" db="EMBL/GenBank/DDBJ databases">
        <authorList>
            <person name="de Groot N.N."/>
        </authorList>
    </citation>
    <scope>NUCLEOTIDE SEQUENCE [LARGE SCALE GENOMIC DNA]</scope>
    <source>
        <strain evidence="2 3">DSM 1283</strain>
    </source>
</reference>
<keyword evidence="1" id="KW-0472">Membrane</keyword>
<sequence length="94" mass="10591">MFVLIKILKLLLLPVAFVLFFTRWALETSVKLTEWAVGLLTLIVGAAIIYSIVIHRWGDLFLYSLIFAGIMAILMAVVVVQDFCDAMLDKISML</sequence>
<dbReference type="EMBL" id="FOWD01000029">
    <property type="protein sequence ID" value="SFO47301.1"/>
    <property type="molecule type" value="Genomic_DNA"/>
</dbReference>
<feature type="transmembrane region" description="Helical" evidence="1">
    <location>
        <begin position="35"/>
        <end position="53"/>
    </location>
</feature>
<evidence type="ECO:0000256" key="1">
    <source>
        <dbReference type="SAM" id="Phobius"/>
    </source>
</evidence>
<organism evidence="2 3">
    <name type="scientific">Anaerocolumna aminovalerica</name>
    <dbReference type="NCBI Taxonomy" id="1527"/>
    <lineage>
        <taxon>Bacteria</taxon>
        <taxon>Bacillati</taxon>
        <taxon>Bacillota</taxon>
        <taxon>Clostridia</taxon>
        <taxon>Lachnospirales</taxon>
        <taxon>Lachnospiraceae</taxon>
        <taxon>Anaerocolumna</taxon>
    </lineage>
</organism>
<evidence type="ECO:0000313" key="3">
    <source>
        <dbReference type="Proteomes" id="UP000198806"/>
    </source>
</evidence>
<dbReference type="STRING" id="1527.SAMN04489757_12944"/>
<evidence type="ECO:0000313" key="2">
    <source>
        <dbReference type="EMBL" id="SFO47301.1"/>
    </source>
</evidence>
<dbReference type="AlphaFoldDB" id="A0A1I5HHH6"/>
<protein>
    <submittedName>
        <fullName evidence="2">Uncharacterized protein</fullName>
    </submittedName>
</protein>
<accession>A0A1I5HHH6</accession>
<proteinExistence type="predicted"/>
<keyword evidence="1" id="KW-0812">Transmembrane</keyword>
<dbReference type="Proteomes" id="UP000198806">
    <property type="component" value="Unassembled WGS sequence"/>
</dbReference>